<feature type="domain" description="DUF6745" evidence="1">
    <location>
        <begin position="148"/>
        <end position="323"/>
    </location>
</feature>
<keyword evidence="3" id="KW-1185">Reference proteome</keyword>
<dbReference type="Proteomes" id="UP001611415">
    <property type="component" value="Unassembled WGS sequence"/>
</dbReference>
<dbReference type="InterPro" id="IPR046633">
    <property type="entry name" value="DUF6745"/>
</dbReference>
<dbReference type="RefSeq" id="WP_357410988.1">
    <property type="nucleotide sequence ID" value="NZ_JBEYCD010000024.1"/>
</dbReference>
<evidence type="ECO:0000259" key="1">
    <source>
        <dbReference type="Pfam" id="PF20530"/>
    </source>
</evidence>
<reference evidence="2 3" key="1">
    <citation type="submission" date="2024-10" db="EMBL/GenBank/DDBJ databases">
        <title>The Natural Products Discovery Center: Release of the First 8490 Sequenced Strains for Exploring Actinobacteria Biosynthetic Diversity.</title>
        <authorList>
            <person name="Kalkreuter E."/>
            <person name="Kautsar S.A."/>
            <person name="Yang D."/>
            <person name="Bader C.D."/>
            <person name="Teijaro C.N."/>
            <person name="Fluegel L."/>
            <person name="Davis C.M."/>
            <person name="Simpson J.R."/>
            <person name="Lauterbach L."/>
            <person name="Steele A.D."/>
            <person name="Gui C."/>
            <person name="Meng S."/>
            <person name="Li G."/>
            <person name="Viehrig K."/>
            <person name="Ye F."/>
            <person name="Su P."/>
            <person name="Kiefer A.F."/>
            <person name="Nichols A."/>
            <person name="Cepeda A.J."/>
            <person name="Yan W."/>
            <person name="Fan B."/>
            <person name="Jiang Y."/>
            <person name="Adhikari A."/>
            <person name="Zheng C.-J."/>
            <person name="Schuster L."/>
            <person name="Cowan T.M."/>
            <person name="Smanski M.J."/>
            <person name="Chevrette M.G."/>
            <person name="De Carvalho L.P.S."/>
            <person name="Shen B."/>
        </authorList>
    </citation>
    <scope>NUCLEOTIDE SEQUENCE [LARGE SCALE GENOMIC DNA]</scope>
    <source>
        <strain evidence="2 3">NPDC019275</strain>
    </source>
</reference>
<accession>A0ABW7X6P7</accession>
<dbReference type="EMBL" id="JBIRYO010000018">
    <property type="protein sequence ID" value="MFI2476679.1"/>
    <property type="molecule type" value="Genomic_DNA"/>
</dbReference>
<proteinExistence type="predicted"/>
<sequence length="328" mass="36046">MLSTAPTDRPAAEAAISLLYESAGLSPPRFRWVSSPLLAFATGEPGRPGQLGQRVHGLDSTVSRALSSLEADISSPAATPSRLFEWWVSKPLSASWSSSVQPILDAAHGRPSPLLNWHNRLRVGWVPSWSDFGGMGRSGSVRVWDALAATVSACGPWWWPDEQVCVISDPPETLVTETAGDLDEVRPHCADGPAVRYRDGWELYFWHGTRVPEWVITDPTAAAIDREPNVEVRRSAIEHLGWPAYLEQAGMRLMATAPDPGNPGFDLLLYDLPRNERVLVAVNGSVERDGTRRRYGLTVPGHLDDPIGAAAWTYGLSREQYSQLLHRT</sequence>
<evidence type="ECO:0000313" key="2">
    <source>
        <dbReference type="EMBL" id="MFI2476679.1"/>
    </source>
</evidence>
<gene>
    <name evidence="2" type="ORF">ACH49W_25125</name>
</gene>
<evidence type="ECO:0000313" key="3">
    <source>
        <dbReference type="Proteomes" id="UP001611415"/>
    </source>
</evidence>
<organism evidence="2 3">
    <name type="scientific">Nocardia xishanensis</name>
    <dbReference type="NCBI Taxonomy" id="238964"/>
    <lineage>
        <taxon>Bacteria</taxon>
        <taxon>Bacillati</taxon>
        <taxon>Actinomycetota</taxon>
        <taxon>Actinomycetes</taxon>
        <taxon>Mycobacteriales</taxon>
        <taxon>Nocardiaceae</taxon>
        <taxon>Nocardia</taxon>
    </lineage>
</organism>
<name>A0ABW7X6P7_9NOCA</name>
<dbReference type="Pfam" id="PF20530">
    <property type="entry name" value="DUF6745"/>
    <property type="match status" value="1"/>
</dbReference>
<protein>
    <submittedName>
        <fullName evidence="2">DUF6745 domain-containing protein</fullName>
    </submittedName>
</protein>
<comment type="caution">
    <text evidence="2">The sequence shown here is derived from an EMBL/GenBank/DDBJ whole genome shotgun (WGS) entry which is preliminary data.</text>
</comment>